<name>A0A4C1UHZ7_EUMVA</name>
<dbReference type="AlphaFoldDB" id="A0A4C1UHZ7"/>
<evidence type="ECO:0000313" key="2">
    <source>
        <dbReference type="EMBL" id="GBP25717.1"/>
    </source>
</evidence>
<comment type="caution">
    <text evidence="2">The sequence shown here is derived from an EMBL/GenBank/DDBJ whole genome shotgun (WGS) entry which is preliminary data.</text>
</comment>
<organism evidence="2 3">
    <name type="scientific">Eumeta variegata</name>
    <name type="common">Bagworm moth</name>
    <name type="synonym">Eumeta japonica</name>
    <dbReference type="NCBI Taxonomy" id="151549"/>
    <lineage>
        <taxon>Eukaryota</taxon>
        <taxon>Metazoa</taxon>
        <taxon>Ecdysozoa</taxon>
        <taxon>Arthropoda</taxon>
        <taxon>Hexapoda</taxon>
        <taxon>Insecta</taxon>
        <taxon>Pterygota</taxon>
        <taxon>Neoptera</taxon>
        <taxon>Endopterygota</taxon>
        <taxon>Lepidoptera</taxon>
        <taxon>Glossata</taxon>
        <taxon>Ditrysia</taxon>
        <taxon>Tineoidea</taxon>
        <taxon>Psychidae</taxon>
        <taxon>Oiketicinae</taxon>
        <taxon>Eumeta</taxon>
    </lineage>
</organism>
<accession>A0A4C1UHZ7</accession>
<gene>
    <name evidence="2" type="primary">SPR</name>
    <name evidence="2" type="ORF">EVAR_12196_1</name>
</gene>
<proteinExistence type="predicted"/>
<reference evidence="2 3" key="1">
    <citation type="journal article" date="2019" name="Commun. Biol.">
        <title>The bagworm genome reveals a unique fibroin gene that provides high tensile strength.</title>
        <authorList>
            <person name="Kono N."/>
            <person name="Nakamura H."/>
            <person name="Ohtoshi R."/>
            <person name="Tomita M."/>
            <person name="Numata K."/>
            <person name="Arakawa K."/>
        </authorList>
    </citation>
    <scope>NUCLEOTIDE SEQUENCE [LARGE SCALE GENOMIC DNA]</scope>
</reference>
<keyword evidence="3" id="KW-1185">Reference proteome</keyword>
<protein>
    <submittedName>
        <fullName evidence="2">Sex peptide receptor</fullName>
    </submittedName>
</protein>
<feature type="region of interest" description="Disordered" evidence="1">
    <location>
        <begin position="1"/>
        <end position="20"/>
    </location>
</feature>
<dbReference type="Proteomes" id="UP000299102">
    <property type="component" value="Unassembled WGS sequence"/>
</dbReference>
<evidence type="ECO:0000256" key="1">
    <source>
        <dbReference type="SAM" id="MobiDB-lite"/>
    </source>
</evidence>
<dbReference type="OrthoDB" id="5962323at2759"/>
<dbReference type="EMBL" id="BGZK01000171">
    <property type="protein sequence ID" value="GBP25717.1"/>
    <property type="molecule type" value="Genomic_DNA"/>
</dbReference>
<evidence type="ECO:0000313" key="3">
    <source>
        <dbReference type="Proteomes" id="UP000299102"/>
    </source>
</evidence>
<sequence>MKRALRPNLIHTNSPRASSGEAKPSVAVIFTALMTTAASNSRLVPNQRGEGMRFMTPCTMPRVMKCLVYIGIAAFLHQLPRFFDRQYLPYETIWRGHVEQVCKTLYRPRWLSVDRGATDHSRHQCGDLVKEKQRWRMSQAVASEAKIDLLDPDRAVIDRYIFDCSQIEQLTPWLNIERGHDTEF</sequence>
<keyword evidence="2" id="KW-0675">Receptor</keyword>